<sequence precursor="true">MFDSGRCGRICVMACPVMLVWGLLLCCSAATARGPAATARGPAATGEGVVHAAADVFQSDRVDMSDAVPVRRSRRDVSVSHAVHNGGELKQVAYFDGDSGYGPAVFESTCGCETVCDCPVGGGFAGPGCGIEASCGFEPACGTEVWGEPSCGCDGVGCDACCDGYDPTCGCNACCGGIGGFIDCLFPRLRIQWAQLDLFAGVAGHTGPMNFANISATGTDRRGTGSFGFYEGFNKGVGLRFFGTDMAWQSGVRFTQNNLSGAGFTDETRGQIFLTSGIFRTVDYGFQYGLVLDYLYEDWYYRSDLVQLRGELGWVNRGCNVFGLKFAVGVDDDTATTSVLNNSGAVVRNDIELEAMTQYRLFYRHRLARLGSCEGFVGWTDNDDGLLGMELDLPVHGNLLWNTSATYLIPNEGTGSGGNQEEGWNLAIGFTYRPGGLGAQSRYSRPLLKVADNGLMMVDRK</sequence>
<dbReference type="KEGG" id="smam:Mal15_34850"/>
<keyword evidence="1" id="KW-0732">Signal</keyword>
<accession>A0A5B9MDS2</accession>
<evidence type="ECO:0000256" key="1">
    <source>
        <dbReference type="SAM" id="SignalP"/>
    </source>
</evidence>
<feature type="chain" id="PRO_5022816898" evidence="1">
    <location>
        <begin position="33"/>
        <end position="461"/>
    </location>
</feature>
<dbReference type="Pfam" id="PF20371">
    <property type="entry name" value="DUF6666"/>
    <property type="match status" value="1"/>
</dbReference>
<feature type="signal peptide" evidence="1">
    <location>
        <begin position="1"/>
        <end position="32"/>
    </location>
</feature>
<dbReference type="AlphaFoldDB" id="A0A5B9MDS2"/>
<proteinExistence type="predicted"/>
<organism evidence="2 3">
    <name type="scientific">Stieleria maiorica</name>
    <dbReference type="NCBI Taxonomy" id="2795974"/>
    <lineage>
        <taxon>Bacteria</taxon>
        <taxon>Pseudomonadati</taxon>
        <taxon>Planctomycetota</taxon>
        <taxon>Planctomycetia</taxon>
        <taxon>Pirellulales</taxon>
        <taxon>Pirellulaceae</taxon>
        <taxon>Stieleria</taxon>
    </lineage>
</organism>
<protein>
    <submittedName>
        <fullName evidence="2">Uncharacterized protein</fullName>
    </submittedName>
</protein>
<dbReference type="InterPro" id="IPR046607">
    <property type="entry name" value="DUF6666"/>
</dbReference>
<reference evidence="2 3" key="1">
    <citation type="submission" date="2019-02" db="EMBL/GenBank/DDBJ databases">
        <title>Planctomycetal bacteria perform biofilm scaping via a novel small molecule.</title>
        <authorList>
            <person name="Jeske O."/>
            <person name="Boedeker C."/>
            <person name="Wiegand S."/>
            <person name="Breitling P."/>
            <person name="Kallscheuer N."/>
            <person name="Jogler M."/>
            <person name="Rohde M."/>
            <person name="Petersen J."/>
            <person name="Medema M.H."/>
            <person name="Surup F."/>
            <person name="Jogler C."/>
        </authorList>
    </citation>
    <scope>NUCLEOTIDE SEQUENCE [LARGE SCALE GENOMIC DNA]</scope>
    <source>
        <strain evidence="2 3">Mal15</strain>
    </source>
</reference>
<evidence type="ECO:0000313" key="2">
    <source>
        <dbReference type="EMBL" id="QEF99421.1"/>
    </source>
</evidence>
<dbReference type="EMBL" id="CP036264">
    <property type="protein sequence ID" value="QEF99421.1"/>
    <property type="molecule type" value="Genomic_DNA"/>
</dbReference>
<evidence type="ECO:0000313" key="3">
    <source>
        <dbReference type="Proteomes" id="UP000321353"/>
    </source>
</evidence>
<name>A0A5B9MDS2_9BACT</name>
<gene>
    <name evidence="2" type="ORF">Mal15_34850</name>
</gene>
<keyword evidence="3" id="KW-1185">Reference proteome</keyword>
<dbReference type="Proteomes" id="UP000321353">
    <property type="component" value="Chromosome"/>
</dbReference>